<protein>
    <submittedName>
        <fullName evidence="2">Uncharacterized protein</fullName>
    </submittedName>
</protein>
<gene>
    <name evidence="2" type="ORF">ERS007739_01826</name>
</gene>
<organism evidence="2 3">
    <name type="scientific">Mycobacterium tuberculosis</name>
    <dbReference type="NCBI Taxonomy" id="1773"/>
    <lineage>
        <taxon>Bacteria</taxon>
        <taxon>Bacillati</taxon>
        <taxon>Actinomycetota</taxon>
        <taxon>Actinomycetes</taxon>
        <taxon>Mycobacteriales</taxon>
        <taxon>Mycobacteriaceae</taxon>
        <taxon>Mycobacterium</taxon>
        <taxon>Mycobacterium tuberculosis complex</taxon>
    </lineage>
</organism>
<evidence type="ECO:0000313" key="2">
    <source>
        <dbReference type="EMBL" id="COX87311.1"/>
    </source>
</evidence>
<dbReference type="EMBL" id="CSBK01000758">
    <property type="protein sequence ID" value="COX87311.1"/>
    <property type="molecule type" value="Genomic_DNA"/>
</dbReference>
<dbReference type="AlphaFoldDB" id="A0A916LAI9"/>
<evidence type="ECO:0000256" key="1">
    <source>
        <dbReference type="SAM" id="MobiDB-lite"/>
    </source>
</evidence>
<feature type="region of interest" description="Disordered" evidence="1">
    <location>
        <begin position="1"/>
        <end position="42"/>
    </location>
</feature>
<comment type="caution">
    <text evidence="2">The sequence shown here is derived from an EMBL/GenBank/DDBJ whole genome shotgun (WGS) entry which is preliminary data.</text>
</comment>
<dbReference type="Proteomes" id="UP000039021">
    <property type="component" value="Unassembled WGS sequence"/>
</dbReference>
<proteinExistence type="predicted"/>
<sequence length="42" mass="4840">MCADDRQYHRTAAQLQPGRVEAPLGNQPPEQVPWRRHLSDQS</sequence>
<name>A0A916LAI9_MYCTX</name>
<accession>A0A916LAI9</accession>
<evidence type="ECO:0000313" key="3">
    <source>
        <dbReference type="Proteomes" id="UP000039021"/>
    </source>
</evidence>
<reference evidence="3" key="1">
    <citation type="submission" date="2015-03" db="EMBL/GenBank/DDBJ databases">
        <authorList>
            <consortium name="Pathogen Informatics"/>
        </authorList>
    </citation>
    <scope>NUCLEOTIDE SEQUENCE [LARGE SCALE GENOMIC DNA]</scope>
    <source>
        <strain evidence="3">N09902308</strain>
    </source>
</reference>